<dbReference type="AlphaFoldDB" id="A0AAV4UFH2"/>
<protein>
    <submittedName>
        <fullName evidence="2">Uncharacterized protein</fullName>
    </submittedName>
</protein>
<name>A0AAV4UFH2_CAEEX</name>
<organism evidence="2 3">
    <name type="scientific">Caerostris extrusa</name>
    <name type="common">Bark spider</name>
    <name type="synonym">Caerostris bankana</name>
    <dbReference type="NCBI Taxonomy" id="172846"/>
    <lineage>
        <taxon>Eukaryota</taxon>
        <taxon>Metazoa</taxon>
        <taxon>Ecdysozoa</taxon>
        <taxon>Arthropoda</taxon>
        <taxon>Chelicerata</taxon>
        <taxon>Arachnida</taxon>
        <taxon>Araneae</taxon>
        <taxon>Araneomorphae</taxon>
        <taxon>Entelegynae</taxon>
        <taxon>Araneoidea</taxon>
        <taxon>Araneidae</taxon>
        <taxon>Caerostris</taxon>
    </lineage>
</organism>
<dbReference type="EMBL" id="BPLR01012776">
    <property type="protein sequence ID" value="GIY56518.1"/>
    <property type="molecule type" value="Genomic_DNA"/>
</dbReference>
<gene>
    <name evidence="2" type="ORF">CEXT_260441</name>
</gene>
<evidence type="ECO:0000256" key="1">
    <source>
        <dbReference type="SAM" id="MobiDB-lite"/>
    </source>
</evidence>
<feature type="compositionally biased region" description="Basic residues" evidence="1">
    <location>
        <begin position="45"/>
        <end position="56"/>
    </location>
</feature>
<feature type="region of interest" description="Disordered" evidence="1">
    <location>
        <begin position="1"/>
        <end position="72"/>
    </location>
</feature>
<accession>A0AAV4UFH2</accession>
<reference evidence="2 3" key="1">
    <citation type="submission" date="2021-06" db="EMBL/GenBank/DDBJ databases">
        <title>Caerostris extrusa draft genome.</title>
        <authorList>
            <person name="Kono N."/>
            <person name="Arakawa K."/>
        </authorList>
    </citation>
    <scope>NUCLEOTIDE SEQUENCE [LARGE SCALE GENOMIC DNA]</scope>
</reference>
<evidence type="ECO:0000313" key="2">
    <source>
        <dbReference type="EMBL" id="GIY56518.1"/>
    </source>
</evidence>
<proteinExistence type="predicted"/>
<sequence length="72" mass="7831">MENDEQESGGGKEGKIGIKRTVIKSDARGRDASKQTRVSNPPTRKTPRHLKTRHAQWGRPVGKIGSTAPLLG</sequence>
<comment type="caution">
    <text evidence="2">The sequence shown here is derived from an EMBL/GenBank/DDBJ whole genome shotgun (WGS) entry which is preliminary data.</text>
</comment>
<keyword evidence="3" id="KW-1185">Reference proteome</keyword>
<evidence type="ECO:0000313" key="3">
    <source>
        <dbReference type="Proteomes" id="UP001054945"/>
    </source>
</evidence>
<dbReference type="Proteomes" id="UP001054945">
    <property type="component" value="Unassembled WGS sequence"/>
</dbReference>
<feature type="compositionally biased region" description="Basic and acidic residues" evidence="1">
    <location>
        <begin position="23"/>
        <end position="34"/>
    </location>
</feature>